<organism evidence="1 2">
    <name type="scientific">Capsulimonas corticalis</name>
    <dbReference type="NCBI Taxonomy" id="2219043"/>
    <lineage>
        <taxon>Bacteria</taxon>
        <taxon>Bacillati</taxon>
        <taxon>Armatimonadota</taxon>
        <taxon>Armatimonadia</taxon>
        <taxon>Capsulimonadales</taxon>
        <taxon>Capsulimonadaceae</taxon>
        <taxon>Capsulimonas</taxon>
    </lineage>
</organism>
<dbReference type="EMBL" id="AP025739">
    <property type="protein sequence ID" value="BDI29448.1"/>
    <property type="molecule type" value="Genomic_DNA"/>
</dbReference>
<keyword evidence="2" id="KW-1185">Reference proteome</keyword>
<name>A0A402CZE1_9BACT</name>
<accession>A0A402CZE1</accession>
<evidence type="ECO:0000313" key="1">
    <source>
        <dbReference type="EMBL" id="BDI29448.1"/>
    </source>
</evidence>
<dbReference type="KEGG" id="ccot:CCAX7_14990"/>
<protein>
    <submittedName>
        <fullName evidence="1">Uncharacterized protein</fullName>
    </submittedName>
</protein>
<dbReference type="AlphaFoldDB" id="A0A402CZE1"/>
<proteinExistence type="predicted"/>
<gene>
    <name evidence="1" type="ORF">CCAX7_14990</name>
</gene>
<dbReference type="RefSeq" id="WP_119322668.1">
    <property type="nucleotide sequence ID" value="NZ_AP025739.1"/>
</dbReference>
<evidence type="ECO:0000313" key="2">
    <source>
        <dbReference type="Proteomes" id="UP000287394"/>
    </source>
</evidence>
<reference evidence="1 2" key="1">
    <citation type="journal article" date="2019" name="Int. J. Syst. Evol. Microbiol.">
        <title>Capsulimonas corticalis gen. nov., sp. nov., an aerobic capsulated bacterium, of a novel bacterial order, Capsulimonadales ord. nov., of the class Armatimonadia of the phylum Armatimonadetes.</title>
        <authorList>
            <person name="Li J."/>
            <person name="Kudo C."/>
            <person name="Tonouchi A."/>
        </authorList>
    </citation>
    <scope>NUCLEOTIDE SEQUENCE [LARGE SCALE GENOMIC DNA]</scope>
    <source>
        <strain evidence="1 2">AX-7</strain>
    </source>
</reference>
<dbReference type="Proteomes" id="UP000287394">
    <property type="component" value="Chromosome"/>
</dbReference>
<sequence>MNEKITNVLLAILCLGVLSVSVRLWTTNISPPRYQLGDKGVTVLDTQTGEIHAFNSVPSSGTWANDYSELR</sequence>